<protein>
    <submittedName>
        <fullName evidence="2">Uncharacterized protein</fullName>
    </submittedName>
</protein>
<dbReference type="AlphaFoldDB" id="A0A2H0C4H5"/>
<evidence type="ECO:0000256" key="1">
    <source>
        <dbReference type="SAM" id="Phobius"/>
    </source>
</evidence>
<name>A0A2H0C4H5_9BACT</name>
<organism evidence="2 3">
    <name type="scientific">Candidatus Roizmanbacteria bacterium CG22_combo_CG10-13_8_21_14_all_33_16</name>
    <dbReference type="NCBI Taxonomy" id="1974859"/>
    <lineage>
        <taxon>Bacteria</taxon>
        <taxon>Candidatus Roizmaniibacteriota</taxon>
    </lineage>
</organism>
<keyword evidence="1" id="KW-1133">Transmembrane helix</keyword>
<evidence type="ECO:0000313" key="3">
    <source>
        <dbReference type="Proteomes" id="UP000230802"/>
    </source>
</evidence>
<sequence length="155" mass="16881">MRDQTIIGEPCEDEPKTIAIDDIPDIAIPSTASLKTQKYLSYIGVVPTSSLRDNFISKLLGAGIITSFAAIYATNALLYSICILMSVLNLLTNLIVDRNTENRAKIGTFVADWLLMGIIAVVAQMTIGNVIQIPFTQISAPIVLLVLAYFVISYI</sequence>
<proteinExistence type="predicted"/>
<feature type="transmembrane region" description="Helical" evidence="1">
    <location>
        <begin position="78"/>
        <end position="96"/>
    </location>
</feature>
<evidence type="ECO:0000313" key="2">
    <source>
        <dbReference type="EMBL" id="PIP64691.1"/>
    </source>
</evidence>
<feature type="non-terminal residue" evidence="2">
    <location>
        <position position="155"/>
    </location>
</feature>
<dbReference type="Proteomes" id="UP000230802">
    <property type="component" value="Unassembled WGS sequence"/>
</dbReference>
<feature type="transmembrane region" description="Helical" evidence="1">
    <location>
        <begin position="133"/>
        <end position="152"/>
    </location>
</feature>
<comment type="caution">
    <text evidence="2">The sequence shown here is derived from an EMBL/GenBank/DDBJ whole genome shotgun (WGS) entry which is preliminary data.</text>
</comment>
<keyword evidence="1" id="KW-0812">Transmembrane</keyword>
<dbReference type="EMBL" id="PCTD01000048">
    <property type="protein sequence ID" value="PIP64691.1"/>
    <property type="molecule type" value="Genomic_DNA"/>
</dbReference>
<feature type="transmembrane region" description="Helical" evidence="1">
    <location>
        <begin position="108"/>
        <end position="127"/>
    </location>
</feature>
<keyword evidence="1" id="KW-0472">Membrane</keyword>
<gene>
    <name evidence="2" type="ORF">COW96_01125</name>
</gene>
<accession>A0A2H0C4H5</accession>
<reference evidence="2 3" key="1">
    <citation type="submission" date="2017-09" db="EMBL/GenBank/DDBJ databases">
        <title>Depth-based differentiation of microbial function through sediment-hosted aquifers and enrichment of novel symbionts in the deep terrestrial subsurface.</title>
        <authorList>
            <person name="Probst A.J."/>
            <person name="Ladd B."/>
            <person name="Jarett J.K."/>
            <person name="Geller-Mcgrath D.E."/>
            <person name="Sieber C.M."/>
            <person name="Emerson J.B."/>
            <person name="Anantharaman K."/>
            <person name="Thomas B.C."/>
            <person name="Malmstrom R."/>
            <person name="Stieglmeier M."/>
            <person name="Klingl A."/>
            <person name="Woyke T."/>
            <person name="Ryan C.M."/>
            <person name="Banfield J.F."/>
        </authorList>
    </citation>
    <scope>NUCLEOTIDE SEQUENCE [LARGE SCALE GENOMIC DNA]</scope>
    <source>
        <strain evidence="2">CG22_combo_CG10-13_8_21_14_all_33_16</strain>
    </source>
</reference>